<organism evidence="1 2">
    <name type="scientific">Subtercola frigoramans</name>
    <dbReference type="NCBI Taxonomy" id="120298"/>
    <lineage>
        <taxon>Bacteria</taxon>
        <taxon>Bacillati</taxon>
        <taxon>Actinomycetota</taxon>
        <taxon>Actinomycetes</taxon>
        <taxon>Micrococcales</taxon>
        <taxon>Microbacteriaceae</taxon>
        <taxon>Subtercola</taxon>
    </lineage>
</organism>
<keyword evidence="2" id="KW-1185">Reference proteome</keyword>
<protein>
    <submittedName>
        <fullName evidence="1">Glutamine amidotransferase</fullName>
    </submittedName>
</protein>
<accession>A0ABS2L9W6</accession>
<dbReference type="PANTHER" id="PTHR43235:SF1">
    <property type="entry name" value="GLUTAMINE AMIDOTRANSFERASE PB2B2.05-RELATED"/>
    <property type="match status" value="1"/>
</dbReference>
<evidence type="ECO:0000313" key="2">
    <source>
        <dbReference type="Proteomes" id="UP000776164"/>
    </source>
</evidence>
<dbReference type="Gene3D" id="3.40.50.880">
    <property type="match status" value="1"/>
</dbReference>
<dbReference type="Pfam" id="PF07722">
    <property type="entry name" value="Peptidase_C26"/>
    <property type="match status" value="1"/>
</dbReference>
<dbReference type="CDD" id="cd01745">
    <property type="entry name" value="GATase1_2"/>
    <property type="match status" value="1"/>
</dbReference>
<evidence type="ECO:0000313" key="1">
    <source>
        <dbReference type="EMBL" id="MBM7473236.1"/>
    </source>
</evidence>
<dbReference type="PANTHER" id="PTHR43235">
    <property type="entry name" value="GLUTAMINE AMIDOTRANSFERASE PB2B2.05-RELATED"/>
    <property type="match status" value="1"/>
</dbReference>
<gene>
    <name evidence="1" type="ORF">JOE66_002870</name>
</gene>
<reference evidence="1 2" key="1">
    <citation type="submission" date="2021-01" db="EMBL/GenBank/DDBJ databases">
        <title>Sequencing the genomes of 1000 actinobacteria strains.</title>
        <authorList>
            <person name="Klenk H.-P."/>
        </authorList>
    </citation>
    <scope>NUCLEOTIDE SEQUENCE [LARGE SCALE GENOMIC DNA]</scope>
    <source>
        <strain evidence="1 2">DSM 13057</strain>
    </source>
</reference>
<name>A0ABS2L9W6_9MICO</name>
<dbReference type="EMBL" id="JAFBBU010000001">
    <property type="protein sequence ID" value="MBM7473236.1"/>
    <property type="molecule type" value="Genomic_DNA"/>
</dbReference>
<comment type="caution">
    <text evidence="1">The sequence shown here is derived from an EMBL/GenBank/DDBJ whole genome shotgun (WGS) entry which is preliminary data.</text>
</comment>
<proteinExistence type="predicted"/>
<dbReference type="Proteomes" id="UP000776164">
    <property type="component" value="Unassembled WGS sequence"/>
</dbReference>
<dbReference type="InterPro" id="IPR044668">
    <property type="entry name" value="PuuD-like"/>
</dbReference>
<dbReference type="InterPro" id="IPR029062">
    <property type="entry name" value="Class_I_gatase-like"/>
</dbReference>
<dbReference type="PROSITE" id="PS51273">
    <property type="entry name" value="GATASE_TYPE_1"/>
    <property type="match status" value="1"/>
</dbReference>
<dbReference type="SUPFAM" id="SSF52317">
    <property type="entry name" value="Class I glutamine amidotransferase-like"/>
    <property type="match status" value="1"/>
</dbReference>
<keyword evidence="1" id="KW-0315">Glutamine amidotransferase</keyword>
<dbReference type="InterPro" id="IPR011697">
    <property type="entry name" value="Peptidase_C26"/>
</dbReference>
<sequence>MGDRSRVSAPIIGLTTYLEQARTGVWDVQAAFLPKVYFDAVNRAGGIAVLLPPQPASATIAGRVLDTLDGLIITGGKDIDPALYGQQAHPSTDSPRRDRDAWEQALVLGALERELPFLGICRGAQVLNVALGGTLNQHLPDLVGSSRYQLGGGKFTTVPVDIDPTSKLASMLPDAASLEVPVYHHQSIDRVGDGLRVTAATDDGVVEAVELEGSSFAVAVQWHPEESPDDLRLFAGLVDAARDYRDAISTQEAP</sequence>
<dbReference type="RefSeq" id="WP_205110516.1">
    <property type="nucleotide sequence ID" value="NZ_BAAAHT010000014.1"/>
</dbReference>